<evidence type="ECO:0000313" key="2">
    <source>
        <dbReference type="EMBL" id="KAF2900780.1"/>
    </source>
</evidence>
<keyword evidence="3" id="KW-1185">Reference proteome</keyword>
<dbReference type="PANTHER" id="PTHR47055:SF2">
    <property type="entry name" value="PIGGYBAC TRANSPOSABLE ELEMENT-DERIVED PROTEIN 2-RELATED"/>
    <property type="match status" value="1"/>
</dbReference>
<dbReference type="OrthoDB" id="6675168at2759"/>
<dbReference type="Pfam" id="PF13843">
    <property type="entry name" value="DDE_Tnp_1_7"/>
    <property type="match status" value="1"/>
</dbReference>
<feature type="domain" description="PiggyBac transposable element-derived protein" evidence="1">
    <location>
        <begin position="97"/>
        <end position="200"/>
    </location>
</feature>
<dbReference type="InterPro" id="IPR029526">
    <property type="entry name" value="PGBD"/>
</dbReference>
<dbReference type="AlphaFoldDB" id="A0A8K0GDL3"/>
<evidence type="ECO:0000313" key="3">
    <source>
        <dbReference type="Proteomes" id="UP000801492"/>
    </source>
</evidence>
<dbReference type="InterPro" id="IPR052638">
    <property type="entry name" value="PiggyBac_TE-derived"/>
</dbReference>
<dbReference type="Proteomes" id="UP000801492">
    <property type="component" value="Unassembled WGS sequence"/>
</dbReference>
<reference evidence="2" key="1">
    <citation type="submission" date="2019-08" db="EMBL/GenBank/DDBJ databases">
        <title>The genome of the North American firefly Photinus pyralis.</title>
        <authorList>
            <consortium name="Photinus pyralis genome working group"/>
            <person name="Fallon T.R."/>
            <person name="Sander Lower S.E."/>
            <person name="Weng J.-K."/>
        </authorList>
    </citation>
    <scope>NUCLEOTIDE SEQUENCE</scope>
    <source>
        <strain evidence="2">TRF0915ILg1</strain>
        <tissue evidence="2">Whole body</tissue>
    </source>
</reference>
<dbReference type="EMBL" id="VTPC01001991">
    <property type="protein sequence ID" value="KAF2900780.1"/>
    <property type="molecule type" value="Genomic_DNA"/>
</dbReference>
<sequence length="230" mass="26476">MVAKIDFTVVEFERWKIFIKPSYSNVLADEESENEDDNNINKLFGRQLAASAEIVLTNSKKIDSKSSDVNEIFTLPMMSESFTWIKGDLDSNHRKLGYNSSPGKRYYWDSHGDMKNVMVSKNMRRNRFFQIMQFIHCADKYKIGASDKAWKITPFVDMIKDRLLRNYISKSELNYDESMIKCWSPRIKKIANSTKKGNSGYYGLNSRDLTLTTAMVGGTEYSSVQGCIIT</sequence>
<organism evidence="2 3">
    <name type="scientific">Ignelater luminosus</name>
    <name type="common">Cucubano</name>
    <name type="synonym">Pyrophorus luminosus</name>
    <dbReference type="NCBI Taxonomy" id="2038154"/>
    <lineage>
        <taxon>Eukaryota</taxon>
        <taxon>Metazoa</taxon>
        <taxon>Ecdysozoa</taxon>
        <taxon>Arthropoda</taxon>
        <taxon>Hexapoda</taxon>
        <taxon>Insecta</taxon>
        <taxon>Pterygota</taxon>
        <taxon>Neoptera</taxon>
        <taxon>Endopterygota</taxon>
        <taxon>Coleoptera</taxon>
        <taxon>Polyphaga</taxon>
        <taxon>Elateriformia</taxon>
        <taxon>Elateroidea</taxon>
        <taxon>Elateridae</taxon>
        <taxon>Agrypninae</taxon>
        <taxon>Pyrophorini</taxon>
        <taxon>Ignelater</taxon>
    </lineage>
</organism>
<protein>
    <recommendedName>
        <fullName evidence="1">PiggyBac transposable element-derived protein domain-containing protein</fullName>
    </recommendedName>
</protein>
<name>A0A8K0GDL3_IGNLU</name>
<comment type="caution">
    <text evidence="2">The sequence shown here is derived from an EMBL/GenBank/DDBJ whole genome shotgun (WGS) entry which is preliminary data.</text>
</comment>
<dbReference type="GO" id="GO:0043565">
    <property type="term" value="F:sequence-specific DNA binding"/>
    <property type="evidence" value="ECO:0007669"/>
    <property type="project" value="TreeGrafter"/>
</dbReference>
<dbReference type="PANTHER" id="PTHR47055">
    <property type="entry name" value="DDE_TNP_1_7 DOMAIN-CONTAINING PROTEIN"/>
    <property type="match status" value="1"/>
</dbReference>
<accession>A0A8K0GDL3</accession>
<proteinExistence type="predicted"/>
<gene>
    <name evidence="2" type="ORF">ILUMI_05410</name>
</gene>
<evidence type="ECO:0000259" key="1">
    <source>
        <dbReference type="Pfam" id="PF13843"/>
    </source>
</evidence>